<sequence>MTGIIAPHTTTGNVAEDSTTEMVATATTVEDADTHAEFSSLTLEQTDIVPVSTEAKDKTGVIAPRTSAETGAKETTSGLEAMATAVENEEVPSLAPGQTTIVPVWTDAEGVTGVSALRTTAKTDTEEGTNGMEATATAVEDEDTNEVWRRIPICSRPREAKMSKLNLRSEFFTQRAIQQWNNLPQPFVEATSLQMYKHSLDNYMRPLSSLQV</sequence>
<dbReference type="Proteomes" id="UP000281553">
    <property type="component" value="Unassembled WGS sequence"/>
</dbReference>
<dbReference type="OrthoDB" id="6262682at2759"/>
<organism evidence="1 2">
    <name type="scientific">Dibothriocephalus latus</name>
    <name type="common">Fish tapeworm</name>
    <name type="synonym">Diphyllobothrium latum</name>
    <dbReference type="NCBI Taxonomy" id="60516"/>
    <lineage>
        <taxon>Eukaryota</taxon>
        <taxon>Metazoa</taxon>
        <taxon>Spiralia</taxon>
        <taxon>Lophotrochozoa</taxon>
        <taxon>Platyhelminthes</taxon>
        <taxon>Cestoda</taxon>
        <taxon>Eucestoda</taxon>
        <taxon>Diphyllobothriidea</taxon>
        <taxon>Diphyllobothriidae</taxon>
        <taxon>Dibothriocephalus</taxon>
    </lineage>
</organism>
<reference evidence="1 2" key="1">
    <citation type="submission" date="2018-11" db="EMBL/GenBank/DDBJ databases">
        <authorList>
            <consortium name="Pathogen Informatics"/>
        </authorList>
    </citation>
    <scope>NUCLEOTIDE SEQUENCE [LARGE SCALE GENOMIC DNA]</scope>
</reference>
<gene>
    <name evidence="1" type="ORF">DILT_LOCUS11405</name>
</gene>
<proteinExistence type="predicted"/>
<name>A0A3P7LFC8_DIBLA</name>
<dbReference type="EMBL" id="UYRU01062960">
    <property type="protein sequence ID" value="VDN15574.1"/>
    <property type="molecule type" value="Genomic_DNA"/>
</dbReference>
<accession>A0A3P7LFC8</accession>
<keyword evidence="2" id="KW-1185">Reference proteome</keyword>
<evidence type="ECO:0000313" key="2">
    <source>
        <dbReference type="Proteomes" id="UP000281553"/>
    </source>
</evidence>
<evidence type="ECO:0000313" key="1">
    <source>
        <dbReference type="EMBL" id="VDN15574.1"/>
    </source>
</evidence>
<protein>
    <submittedName>
        <fullName evidence="1">Uncharacterized protein</fullName>
    </submittedName>
</protein>
<dbReference type="AlphaFoldDB" id="A0A3P7LFC8"/>